<name>A0ABR1P9R0_DIAER</name>
<keyword evidence="2 5" id="KW-0812">Transmembrane</keyword>
<feature type="transmembrane region" description="Helical" evidence="5">
    <location>
        <begin position="322"/>
        <end position="341"/>
    </location>
</feature>
<comment type="caution">
    <text evidence="7">The sequence shown here is derived from an EMBL/GenBank/DDBJ whole genome shotgun (WGS) entry which is preliminary data.</text>
</comment>
<dbReference type="InterPro" id="IPR011701">
    <property type="entry name" value="MFS"/>
</dbReference>
<accession>A0ABR1P9R0</accession>
<feature type="transmembrane region" description="Helical" evidence="5">
    <location>
        <begin position="347"/>
        <end position="374"/>
    </location>
</feature>
<evidence type="ECO:0000259" key="6">
    <source>
        <dbReference type="PROSITE" id="PS50850"/>
    </source>
</evidence>
<dbReference type="PROSITE" id="PS50850">
    <property type="entry name" value="MFS"/>
    <property type="match status" value="1"/>
</dbReference>
<organism evidence="7 8">
    <name type="scientific">Diaporthe eres</name>
    <name type="common">Phomopsis oblonga</name>
    <dbReference type="NCBI Taxonomy" id="83184"/>
    <lineage>
        <taxon>Eukaryota</taxon>
        <taxon>Fungi</taxon>
        <taxon>Dikarya</taxon>
        <taxon>Ascomycota</taxon>
        <taxon>Pezizomycotina</taxon>
        <taxon>Sordariomycetes</taxon>
        <taxon>Sordariomycetidae</taxon>
        <taxon>Diaporthales</taxon>
        <taxon>Diaporthaceae</taxon>
        <taxon>Diaporthe</taxon>
        <taxon>Diaporthe eres species complex</taxon>
    </lineage>
</organism>
<dbReference type="EMBL" id="JAKNSF020000026">
    <property type="protein sequence ID" value="KAK7730282.1"/>
    <property type="molecule type" value="Genomic_DNA"/>
</dbReference>
<feature type="transmembrane region" description="Helical" evidence="5">
    <location>
        <begin position="282"/>
        <end position="301"/>
    </location>
</feature>
<keyword evidence="8" id="KW-1185">Reference proteome</keyword>
<evidence type="ECO:0000256" key="2">
    <source>
        <dbReference type="ARBA" id="ARBA00022692"/>
    </source>
</evidence>
<dbReference type="PANTHER" id="PTHR23502:SF23">
    <property type="entry name" value="FLUCONAZOLE RESISTANCE PROTEIN 1"/>
    <property type="match status" value="1"/>
</dbReference>
<feature type="transmembrane region" description="Helical" evidence="5">
    <location>
        <begin position="33"/>
        <end position="56"/>
    </location>
</feature>
<dbReference type="SUPFAM" id="SSF103473">
    <property type="entry name" value="MFS general substrate transporter"/>
    <property type="match status" value="1"/>
</dbReference>
<dbReference type="PANTHER" id="PTHR23502">
    <property type="entry name" value="MAJOR FACILITATOR SUPERFAMILY"/>
    <property type="match status" value="1"/>
</dbReference>
<feature type="transmembrane region" description="Helical" evidence="5">
    <location>
        <begin position="101"/>
        <end position="120"/>
    </location>
</feature>
<reference evidence="7 8" key="1">
    <citation type="submission" date="2024-02" db="EMBL/GenBank/DDBJ databases">
        <title>De novo assembly and annotation of 12 fungi associated with fruit tree decline syndrome in Ontario, Canada.</title>
        <authorList>
            <person name="Sulman M."/>
            <person name="Ellouze W."/>
            <person name="Ilyukhin E."/>
        </authorList>
    </citation>
    <scope>NUCLEOTIDE SEQUENCE [LARGE SCALE GENOMIC DNA]</scope>
    <source>
        <strain evidence="7 8">M169</strain>
    </source>
</reference>
<proteinExistence type="predicted"/>
<evidence type="ECO:0000256" key="3">
    <source>
        <dbReference type="ARBA" id="ARBA00022989"/>
    </source>
</evidence>
<evidence type="ECO:0000256" key="4">
    <source>
        <dbReference type="ARBA" id="ARBA00023136"/>
    </source>
</evidence>
<evidence type="ECO:0000313" key="8">
    <source>
        <dbReference type="Proteomes" id="UP001430848"/>
    </source>
</evidence>
<feature type="transmembrane region" description="Helical" evidence="5">
    <location>
        <begin position="132"/>
        <end position="150"/>
    </location>
</feature>
<keyword evidence="4 5" id="KW-0472">Membrane</keyword>
<feature type="transmembrane region" description="Helical" evidence="5">
    <location>
        <begin position="415"/>
        <end position="437"/>
    </location>
</feature>
<evidence type="ECO:0000256" key="1">
    <source>
        <dbReference type="ARBA" id="ARBA00004141"/>
    </source>
</evidence>
<feature type="domain" description="Major facilitator superfamily (MFS) profile" evidence="6">
    <location>
        <begin position="35"/>
        <end position="449"/>
    </location>
</feature>
<feature type="transmembrane region" description="Helical" evidence="5">
    <location>
        <begin position="162"/>
        <end position="182"/>
    </location>
</feature>
<feature type="transmembrane region" description="Helical" evidence="5">
    <location>
        <begin position="244"/>
        <end position="262"/>
    </location>
</feature>
<dbReference type="Pfam" id="PF07690">
    <property type="entry name" value="MFS_1"/>
    <property type="match status" value="1"/>
</dbReference>
<keyword evidence="3 5" id="KW-1133">Transmembrane helix</keyword>
<feature type="transmembrane region" description="Helical" evidence="5">
    <location>
        <begin position="68"/>
        <end position="89"/>
    </location>
</feature>
<evidence type="ECO:0000256" key="5">
    <source>
        <dbReference type="SAM" id="Phobius"/>
    </source>
</evidence>
<dbReference type="InterPro" id="IPR020846">
    <property type="entry name" value="MFS_dom"/>
</dbReference>
<gene>
    <name evidence="7" type="ORF">SLS63_005852</name>
</gene>
<sequence>MFYDVWEAASISVDWYGDDDPANPVNWSGWKKFMIYLTINYCSMTVYMAATIYTVSQTQIEETFDVSTLVAASGVGFFIIGYGIGPMFWSPLSEIPSIGRNIPYVLGMTLFMIISIPTALAKNIGGLLFLRFLQGLFGSPILSTGGASLADIADLYNKPYSLFTWAISSLAGPSLGTIIAGFTTPVMGWRWSLWLIPIVNAPGLLLFTTYRSESEIKAPNSSLSSRLYASLIVPWKINALDPSILFTSLYMGLLYAIFYSFFEFFPLVYGNIYGMNPGQIGLMFLTVVVSITVAGVPYALYIHFVINRSLRAGTTLTPEDRLLPALVASLLIPVGLFLFAWTSRPSIHFMVPTIGVGLVTGGTILILQCIFVYITLGYPQFAASLFSGNGFAQAMVAFCGVLWSHPLYEGLGVAYGMTLMGALCAVCVIGMGVLYYFGHVLRARSRFSA</sequence>
<feature type="transmembrane region" description="Helical" evidence="5">
    <location>
        <begin position="381"/>
        <end position="403"/>
    </location>
</feature>
<dbReference type="Proteomes" id="UP001430848">
    <property type="component" value="Unassembled WGS sequence"/>
</dbReference>
<dbReference type="Gene3D" id="1.20.1720.10">
    <property type="entry name" value="Multidrug resistance protein D"/>
    <property type="match status" value="1"/>
</dbReference>
<protein>
    <recommendedName>
        <fullName evidence="6">Major facilitator superfamily (MFS) profile domain-containing protein</fullName>
    </recommendedName>
</protein>
<dbReference type="InterPro" id="IPR036259">
    <property type="entry name" value="MFS_trans_sf"/>
</dbReference>
<comment type="subcellular location">
    <subcellularLocation>
        <location evidence="1">Membrane</location>
        <topology evidence="1">Multi-pass membrane protein</topology>
    </subcellularLocation>
</comment>
<evidence type="ECO:0000313" key="7">
    <source>
        <dbReference type="EMBL" id="KAK7730282.1"/>
    </source>
</evidence>